<name>A0AAE0X5S2_9PEZI</name>
<gene>
    <name evidence="3" type="ORF">B0T22DRAFT_466585</name>
</gene>
<evidence type="ECO:0000259" key="2">
    <source>
        <dbReference type="SMART" id="SM00903"/>
    </source>
</evidence>
<dbReference type="Pfam" id="PF01613">
    <property type="entry name" value="Flavin_Reduct"/>
    <property type="match status" value="1"/>
</dbReference>
<evidence type="ECO:0000313" key="3">
    <source>
        <dbReference type="EMBL" id="KAK3685814.1"/>
    </source>
</evidence>
<dbReference type="GO" id="GO:0042602">
    <property type="term" value="F:riboflavin reductase (NADPH) activity"/>
    <property type="evidence" value="ECO:0007669"/>
    <property type="project" value="TreeGrafter"/>
</dbReference>
<dbReference type="Gene3D" id="2.30.110.10">
    <property type="entry name" value="Electron Transport, Fmn-binding Protein, Chain A"/>
    <property type="match status" value="1"/>
</dbReference>
<protein>
    <submittedName>
        <fullName evidence="3">Flavin reductase like domain-containing protein</fullName>
    </submittedName>
</protein>
<keyword evidence="4" id="KW-1185">Reference proteome</keyword>
<accession>A0AAE0X5S2</accession>
<dbReference type="InterPro" id="IPR050268">
    <property type="entry name" value="NADH-dep_flavin_reductase"/>
</dbReference>
<dbReference type="PANTHER" id="PTHR30466">
    <property type="entry name" value="FLAVIN REDUCTASE"/>
    <property type="match status" value="1"/>
</dbReference>
<dbReference type="GO" id="GO:0010181">
    <property type="term" value="F:FMN binding"/>
    <property type="evidence" value="ECO:0007669"/>
    <property type="project" value="InterPro"/>
</dbReference>
<keyword evidence="1" id="KW-0560">Oxidoreductase</keyword>
<organism evidence="3 4">
    <name type="scientific">Podospora appendiculata</name>
    <dbReference type="NCBI Taxonomy" id="314037"/>
    <lineage>
        <taxon>Eukaryota</taxon>
        <taxon>Fungi</taxon>
        <taxon>Dikarya</taxon>
        <taxon>Ascomycota</taxon>
        <taxon>Pezizomycotina</taxon>
        <taxon>Sordariomycetes</taxon>
        <taxon>Sordariomycetidae</taxon>
        <taxon>Sordariales</taxon>
        <taxon>Podosporaceae</taxon>
        <taxon>Podospora</taxon>
    </lineage>
</organism>
<dbReference type="Proteomes" id="UP001270362">
    <property type="component" value="Unassembled WGS sequence"/>
</dbReference>
<dbReference type="InterPro" id="IPR002563">
    <property type="entry name" value="Flavin_Rdtase-like_dom"/>
</dbReference>
<dbReference type="SUPFAM" id="SSF50475">
    <property type="entry name" value="FMN-binding split barrel"/>
    <property type="match status" value="1"/>
</dbReference>
<dbReference type="SMART" id="SM00903">
    <property type="entry name" value="Flavin_Reduct"/>
    <property type="match status" value="1"/>
</dbReference>
<sequence length="327" mass="35522">MSRSRRVLGLSAEHACLLLRNGHGYGHSTVRSAMRCLTTVAAQQPSCQGLAGRYTANPLSRRSFQTTCTRPRSRAWAISAPREPSIHPDASAEHADTPLSQQVRGLMRLLTHSVVVCTSTLPGSAAHPPIPRAMTMSSFTSLALRPTPVVSFNIATPSRTFDAVAASRCFNVHILAADVSGAKIADWLTRGNADGPRLWEGLADECHCEVEMGSGQADQPPPPPMVHGPGVLYVLRCRLLDEPSQGLVRVRDHVIVLGEVLEIVESGAKSRHGSEEARDRRFGLMYTDRTYRQLGNCMVSTKVSVKTDVEETTSTIGSDRRHRGPTT</sequence>
<proteinExistence type="predicted"/>
<evidence type="ECO:0000313" key="4">
    <source>
        <dbReference type="Proteomes" id="UP001270362"/>
    </source>
</evidence>
<dbReference type="AlphaFoldDB" id="A0AAE0X5S2"/>
<dbReference type="PANTHER" id="PTHR30466:SF1">
    <property type="entry name" value="FMN REDUCTASE (NADH) RUTF"/>
    <property type="match status" value="1"/>
</dbReference>
<feature type="domain" description="Flavin reductase like" evidence="2">
    <location>
        <begin position="107"/>
        <end position="293"/>
    </location>
</feature>
<dbReference type="EMBL" id="JAULSO010000003">
    <property type="protein sequence ID" value="KAK3685814.1"/>
    <property type="molecule type" value="Genomic_DNA"/>
</dbReference>
<dbReference type="InterPro" id="IPR012349">
    <property type="entry name" value="Split_barrel_FMN-bd"/>
</dbReference>
<reference evidence="3" key="2">
    <citation type="submission" date="2023-06" db="EMBL/GenBank/DDBJ databases">
        <authorList>
            <consortium name="Lawrence Berkeley National Laboratory"/>
            <person name="Haridas S."/>
            <person name="Hensen N."/>
            <person name="Bonometti L."/>
            <person name="Westerberg I."/>
            <person name="Brannstrom I.O."/>
            <person name="Guillou S."/>
            <person name="Cros-Aarteil S."/>
            <person name="Calhoun S."/>
            <person name="Kuo A."/>
            <person name="Mondo S."/>
            <person name="Pangilinan J."/>
            <person name="Riley R."/>
            <person name="Labutti K."/>
            <person name="Andreopoulos B."/>
            <person name="Lipzen A."/>
            <person name="Chen C."/>
            <person name="Yanf M."/>
            <person name="Daum C."/>
            <person name="Ng V."/>
            <person name="Clum A."/>
            <person name="Steindorff A."/>
            <person name="Ohm R."/>
            <person name="Martin F."/>
            <person name="Silar P."/>
            <person name="Natvig D."/>
            <person name="Lalanne C."/>
            <person name="Gautier V."/>
            <person name="Ament-Velasquez S.L."/>
            <person name="Kruys A."/>
            <person name="Hutchinson M.I."/>
            <person name="Powell A.J."/>
            <person name="Barry K."/>
            <person name="Miller A.N."/>
            <person name="Grigoriev I.V."/>
            <person name="Debuchy R."/>
            <person name="Gladieux P."/>
            <person name="Thoren M.H."/>
            <person name="Johannesson H."/>
        </authorList>
    </citation>
    <scope>NUCLEOTIDE SEQUENCE</scope>
    <source>
        <strain evidence="3">CBS 314.62</strain>
    </source>
</reference>
<reference evidence="3" key="1">
    <citation type="journal article" date="2023" name="Mol. Phylogenet. Evol.">
        <title>Genome-scale phylogeny and comparative genomics of the fungal order Sordariales.</title>
        <authorList>
            <person name="Hensen N."/>
            <person name="Bonometti L."/>
            <person name="Westerberg I."/>
            <person name="Brannstrom I.O."/>
            <person name="Guillou S."/>
            <person name="Cros-Aarteil S."/>
            <person name="Calhoun S."/>
            <person name="Haridas S."/>
            <person name="Kuo A."/>
            <person name="Mondo S."/>
            <person name="Pangilinan J."/>
            <person name="Riley R."/>
            <person name="LaButti K."/>
            <person name="Andreopoulos B."/>
            <person name="Lipzen A."/>
            <person name="Chen C."/>
            <person name="Yan M."/>
            <person name="Daum C."/>
            <person name="Ng V."/>
            <person name="Clum A."/>
            <person name="Steindorff A."/>
            <person name="Ohm R.A."/>
            <person name="Martin F."/>
            <person name="Silar P."/>
            <person name="Natvig D.O."/>
            <person name="Lalanne C."/>
            <person name="Gautier V."/>
            <person name="Ament-Velasquez S.L."/>
            <person name="Kruys A."/>
            <person name="Hutchinson M.I."/>
            <person name="Powell A.J."/>
            <person name="Barry K."/>
            <person name="Miller A.N."/>
            <person name="Grigoriev I.V."/>
            <person name="Debuchy R."/>
            <person name="Gladieux P."/>
            <person name="Hiltunen Thoren M."/>
            <person name="Johannesson H."/>
        </authorList>
    </citation>
    <scope>NUCLEOTIDE SEQUENCE</scope>
    <source>
        <strain evidence="3">CBS 314.62</strain>
    </source>
</reference>
<evidence type="ECO:0000256" key="1">
    <source>
        <dbReference type="ARBA" id="ARBA00023002"/>
    </source>
</evidence>
<comment type="caution">
    <text evidence="3">The sequence shown here is derived from an EMBL/GenBank/DDBJ whole genome shotgun (WGS) entry which is preliminary data.</text>
</comment>